<dbReference type="PANTHER" id="PTHR10697">
    <property type="entry name" value="MAMMALIAN EPENDYMIN-RELATED PROTEIN 1"/>
    <property type="match status" value="1"/>
</dbReference>
<sequence>MKWAVAVSLMALVASVLGQTDKPSPCCVSRQFEAVLVQFGGTYVGGRGQPIETYSTIYFDHDAKILRVNSIQTGATPDAITTSYAIDDYKSGKRYLVDSNNTCYVSPVATAMPEPCVTSNATYIGKGVLGYGNDSLTVNTWQYIETSTGLSARAAVTDDCVPVMQIVIGEISGASTQLTNIFSNFKPSIADRSVFTLPAADTCKPLPTGSPAVPVGRRSLLF</sequence>
<name>A0A2T7PN30_POMCA</name>
<accession>A0A2T7PN30</accession>
<dbReference type="InterPro" id="IPR001299">
    <property type="entry name" value="Ependymin"/>
</dbReference>
<keyword evidence="3" id="KW-1185">Reference proteome</keyword>
<dbReference type="EMBL" id="PZQS01000003">
    <property type="protein sequence ID" value="PVD34848.1"/>
    <property type="molecule type" value="Genomic_DNA"/>
</dbReference>
<dbReference type="AlphaFoldDB" id="A0A2T7PN30"/>
<feature type="signal peptide" evidence="1">
    <location>
        <begin position="1"/>
        <end position="18"/>
    </location>
</feature>
<dbReference type="GO" id="GO:0007160">
    <property type="term" value="P:cell-matrix adhesion"/>
    <property type="evidence" value="ECO:0007669"/>
    <property type="project" value="InterPro"/>
</dbReference>
<evidence type="ECO:0000256" key="1">
    <source>
        <dbReference type="SAM" id="SignalP"/>
    </source>
</evidence>
<dbReference type="Proteomes" id="UP000245119">
    <property type="component" value="Linkage Group LG3"/>
</dbReference>
<dbReference type="GO" id="GO:0005509">
    <property type="term" value="F:calcium ion binding"/>
    <property type="evidence" value="ECO:0007669"/>
    <property type="project" value="InterPro"/>
</dbReference>
<evidence type="ECO:0000313" key="3">
    <source>
        <dbReference type="Proteomes" id="UP000245119"/>
    </source>
</evidence>
<reference evidence="2 3" key="1">
    <citation type="submission" date="2018-04" db="EMBL/GenBank/DDBJ databases">
        <title>The genome of golden apple snail Pomacea canaliculata provides insight into stress tolerance and invasive adaptation.</title>
        <authorList>
            <person name="Liu C."/>
            <person name="Liu B."/>
            <person name="Ren Y."/>
            <person name="Zhang Y."/>
            <person name="Wang H."/>
            <person name="Li S."/>
            <person name="Jiang F."/>
            <person name="Yin L."/>
            <person name="Zhang G."/>
            <person name="Qian W."/>
            <person name="Fan W."/>
        </authorList>
    </citation>
    <scope>NUCLEOTIDE SEQUENCE [LARGE SCALE GENOMIC DNA]</scope>
    <source>
        <strain evidence="2">SZHN2017</strain>
        <tissue evidence="2">Muscle</tissue>
    </source>
</reference>
<dbReference type="PANTHER" id="PTHR10697:SF1">
    <property type="entry name" value="MAMMALIAN EPENDYMIN-RELATED PROTEIN 1"/>
    <property type="match status" value="1"/>
</dbReference>
<keyword evidence="1" id="KW-0732">Signal</keyword>
<organism evidence="2 3">
    <name type="scientific">Pomacea canaliculata</name>
    <name type="common">Golden apple snail</name>
    <dbReference type="NCBI Taxonomy" id="400727"/>
    <lineage>
        <taxon>Eukaryota</taxon>
        <taxon>Metazoa</taxon>
        <taxon>Spiralia</taxon>
        <taxon>Lophotrochozoa</taxon>
        <taxon>Mollusca</taxon>
        <taxon>Gastropoda</taxon>
        <taxon>Caenogastropoda</taxon>
        <taxon>Architaenioglossa</taxon>
        <taxon>Ampullarioidea</taxon>
        <taxon>Ampullariidae</taxon>
        <taxon>Pomacea</taxon>
    </lineage>
</organism>
<feature type="chain" id="PRO_5015612534" evidence="1">
    <location>
        <begin position="19"/>
        <end position="222"/>
    </location>
</feature>
<dbReference type="Pfam" id="PF00811">
    <property type="entry name" value="Ependymin"/>
    <property type="match status" value="1"/>
</dbReference>
<evidence type="ECO:0000313" key="2">
    <source>
        <dbReference type="EMBL" id="PVD34848.1"/>
    </source>
</evidence>
<protein>
    <submittedName>
        <fullName evidence="2">Uncharacterized protein</fullName>
    </submittedName>
</protein>
<proteinExistence type="predicted"/>
<dbReference type="GO" id="GO:0005764">
    <property type="term" value="C:lysosome"/>
    <property type="evidence" value="ECO:0007669"/>
    <property type="project" value="TreeGrafter"/>
</dbReference>
<dbReference type="OMA" id="MMRIEAT"/>
<comment type="caution">
    <text evidence="2">The sequence shown here is derived from an EMBL/GenBank/DDBJ whole genome shotgun (WGS) entry which is preliminary data.</text>
</comment>
<dbReference type="OrthoDB" id="6103577at2759"/>
<gene>
    <name evidence="2" type="ORF">C0Q70_06127</name>
</gene>
<dbReference type="GO" id="GO:0005576">
    <property type="term" value="C:extracellular region"/>
    <property type="evidence" value="ECO:0007669"/>
    <property type="project" value="InterPro"/>
</dbReference>